<dbReference type="InterPro" id="IPR037294">
    <property type="entry name" value="ABC_BtuC-like"/>
</dbReference>
<dbReference type="EMBL" id="JBHLWV010000016">
    <property type="protein sequence ID" value="MFC0314707.1"/>
    <property type="molecule type" value="Genomic_DNA"/>
</dbReference>
<keyword evidence="10" id="KW-1185">Reference proteome</keyword>
<dbReference type="CDD" id="cd06550">
    <property type="entry name" value="TM_ABC_iron-siderophores_like"/>
    <property type="match status" value="1"/>
</dbReference>
<feature type="transmembrane region" description="Helical" evidence="8">
    <location>
        <begin position="196"/>
        <end position="217"/>
    </location>
</feature>
<feature type="transmembrane region" description="Helical" evidence="8">
    <location>
        <begin position="117"/>
        <end position="140"/>
    </location>
</feature>
<reference evidence="9 10" key="1">
    <citation type="submission" date="2024-09" db="EMBL/GenBank/DDBJ databases">
        <authorList>
            <person name="Sun Q."/>
            <person name="Mori K."/>
        </authorList>
    </citation>
    <scope>NUCLEOTIDE SEQUENCE [LARGE SCALE GENOMIC DNA]</scope>
    <source>
        <strain evidence="9 10">CCM 7957</strain>
    </source>
</reference>
<protein>
    <submittedName>
        <fullName evidence="9">FecCD family ABC transporter permease</fullName>
    </submittedName>
</protein>
<feature type="transmembrane region" description="Helical" evidence="8">
    <location>
        <begin position="275"/>
        <end position="296"/>
    </location>
</feature>
<gene>
    <name evidence="9" type="ORF">ACFFJD_07555</name>
</gene>
<comment type="caution">
    <text evidence="9">The sequence shown here is derived from an EMBL/GenBank/DDBJ whole genome shotgun (WGS) entry which is preliminary data.</text>
</comment>
<accession>A0ABV6H7Z3</accession>
<evidence type="ECO:0000313" key="9">
    <source>
        <dbReference type="EMBL" id="MFC0314707.1"/>
    </source>
</evidence>
<feature type="transmembrane region" description="Helical" evidence="8">
    <location>
        <begin position="308"/>
        <end position="325"/>
    </location>
</feature>
<keyword evidence="5 8" id="KW-0812">Transmembrane</keyword>
<dbReference type="Proteomes" id="UP001589783">
    <property type="component" value="Unassembled WGS sequence"/>
</dbReference>
<keyword evidence="6 8" id="KW-1133">Transmembrane helix</keyword>
<evidence type="ECO:0000256" key="6">
    <source>
        <dbReference type="ARBA" id="ARBA00022989"/>
    </source>
</evidence>
<dbReference type="Pfam" id="PF01032">
    <property type="entry name" value="FecCD"/>
    <property type="match status" value="1"/>
</dbReference>
<feature type="transmembrane region" description="Helical" evidence="8">
    <location>
        <begin position="60"/>
        <end position="80"/>
    </location>
</feature>
<dbReference type="InterPro" id="IPR000522">
    <property type="entry name" value="ABC_transptr_permease_BtuC"/>
</dbReference>
<keyword evidence="3" id="KW-0813">Transport</keyword>
<evidence type="ECO:0000313" key="10">
    <source>
        <dbReference type="Proteomes" id="UP001589783"/>
    </source>
</evidence>
<keyword evidence="4" id="KW-1003">Cell membrane</keyword>
<feature type="transmembrane region" description="Helical" evidence="8">
    <location>
        <begin position="92"/>
        <end position="111"/>
    </location>
</feature>
<evidence type="ECO:0000256" key="1">
    <source>
        <dbReference type="ARBA" id="ARBA00004651"/>
    </source>
</evidence>
<evidence type="ECO:0000256" key="7">
    <source>
        <dbReference type="ARBA" id="ARBA00023136"/>
    </source>
</evidence>
<evidence type="ECO:0000256" key="2">
    <source>
        <dbReference type="ARBA" id="ARBA00007935"/>
    </source>
</evidence>
<evidence type="ECO:0000256" key="4">
    <source>
        <dbReference type="ARBA" id="ARBA00022475"/>
    </source>
</evidence>
<evidence type="ECO:0000256" key="8">
    <source>
        <dbReference type="SAM" id="Phobius"/>
    </source>
</evidence>
<comment type="subcellular location">
    <subcellularLocation>
        <location evidence="1">Cell membrane</location>
        <topology evidence="1">Multi-pass membrane protein</topology>
    </subcellularLocation>
</comment>
<comment type="similarity">
    <text evidence="2">Belongs to the binding-protein-dependent transport system permease family. FecCD subfamily.</text>
</comment>
<sequence length="332" mass="33043">MTRAGGALLLAAMLAALCVVSLAVGSGVGPHDVPYSTVVDGLLHRDRVDPDLLTLLDGRLTRTALGLLAGLALGSAGALTQGHTRNPLADPGLLGINAGAACAVVIGVFVFGSTGTLANAVAALLGAGLAAIGVFALANLSGGTPLTLLLAGTGLTAFLMAVTSAIVLSDGATLDVWRTWNVGALAGRGTDVLTTALPFLVAGLVLALAGGWFLNLLSLGDDMATALGGRVWLIRLSGMATITLLAGAATAACGPIVFLGLVAPHLARAVTGPDYRWVVPFSALIGAALLIGCDVLGRVVARPGEVPAGVMLALVGGPALILMVRRRRLPAV</sequence>
<feature type="transmembrane region" description="Helical" evidence="8">
    <location>
        <begin position="147"/>
        <end position="168"/>
    </location>
</feature>
<evidence type="ECO:0000256" key="5">
    <source>
        <dbReference type="ARBA" id="ARBA00022692"/>
    </source>
</evidence>
<proteinExistence type="inferred from homology"/>
<dbReference type="PANTHER" id="PTHR30472">
    <property type="entry name" value="FERRIC ENTEROBACTIN TRANSPORT SYSTEM PERMEASE PROTEIN"/>
    <property type="match status" value="1"/>
</dbReference>
<evidence type="ECO:0000256" key="3">
    <source>
        <dbReference type="ARBA" id="ARBA00022448"/>
    </source>
</evidence>
<dbReference type="PANTHER" id="PTHR30472:SF1">
    <property type="entry name" value="FE(3+) DICITRATE TRANSPORT SYSTEM PERMEASE PROTEIN FECC-RELATED"/>
    <property type="match status" value="1"/>
</dbReference>
<feature type="transmembrane region" description="Helical" evidence="8">
    <location>
        <begin position="238"/>
        <end position="263"/>
    </location>
</feature>
<dbReference type="SUPFAM" id="SSF81345">
    <property type="entry name" value="ABC transporter involved in vitamin B12 uptake, BtuC"/>
    <property type="match status" value="1"/>
</dbReference>
<name>A0ABV6H7Z3_9ACTN</name>
<dbReference type="Gene3D" id="1.10.3470.10">
    <property type="entry name" value="ABC transporter involved in vitamin B12 uptake, BtuC"/>
    <property type="match status" value="1"/>
</dbReference>
<dbReference type="RefSeq" id="WP_382362713.1">
    <property type="nucleotide sequence ID" value="NZ_JBHLWV010000016.1"/>
</dbReference>
<keyword evidence="7 8" id="KW-0472">Membrane</keyword>
<organism evidence="9 10">
    <name type="scientific">Gordonia phosphorivorans</name>
    <dbReference type="NCBI Taxonomy" id="1056982"/>
    <lineage>
        <taxon>Bacteria</taxon>
        <taxon>Bacillati</taxon>
        <taxon>Actinomycetota</taxon>
        <taxon>Actinomycetes</taxon>
        <taxon>Mycobacteriales</taxon>
        <taxon>Gordoniaceae</taxon>
        <taxon>Gordonia</taxon>
    </lineage>
</organism>